<sequence>MLRCIKQSDVLLVGTLTSVTIILWISSHEEDNNNRQAIHSCVPNQSFFLEVMRSQTGKHSLQQTPLKIVAAYDYSNYLVVTTEAIGWFGKRVFCRYLDRNRRELGSAMPSTMFPDSVVYCCNRSGAYYMAVTEGAKNPYDEASLVIDRRIDASKYFLSICLAPLYGSKTKWLLLAELFEHYKLQGVEHFYVYIIEMDRYSKKLIDYYVRSGEVEVILLENKHVNNVIATQIIGVTECLQRSRHHSRYALFVDLDERVMPRHGDTLSSFVRKTLTDVPNRAMLRFTSRWVFRTSSPPSVYKGEKTLKKHLPMMVYRNSSAVPPRRIIQKCVLDPKHVLIHFVHQVRAFYPGYDGYEVPFEDLHLRHYREISSGNWSNEWMERIKHYGPFEATGYSEDHISELYRNVKNKLDVIYNR</sequence>
<organism evidence="9 10">
    <name type="scientific">Ancylostoma ceylanicum</name>
    <dbReference type="NCBI Taxonomy" id="53326"/>
    <lineage>
        <taxon>Eukaryota</taxon>
        <taxon>Metazoa</taxon>
        <taxon>Ecdysozoa</taxon>
        <taxon>Nematoda</taxon>
        <taxon>Chromadorea</taxon>
        <taxon>Rhabditida</taxon>
        <taxon>Rhabditina</taxon>
        <taxon>Rhabditomorpha</taxon>
        <taxon>Strongyloidea</taxon>
        <taxon>Ancylostomatidae</taxon>
        <taxon>Ancylostomatinae</taxon>
        <taxon>Ancylostoma</taxon>
    </lineage>
</organism>
<dbReference type="OrthoDB" id="2526284at2759"/>
<dbReference type="InterPro" id="IPR008166">
    <property type="entry name" value="Glyco_transf_92"/>
</dbReference>
<comment type="caution">
    <text evidence="9">The sequence shown here is derived from an EMBL/GenBank/DDBJ whole genome shotgun (WGS) entry which is preliminary data.</text>
</comment>
<gene>
    <name evidence="9" type="primary">Acey_s0006.g2822</name>
    <name evidence="9" type="ORF">Y032_0006g2822</name>
</gene>
<proteinExistence type="inferred from homology"/>
<evidence type="ECO:0000256" key="1">
    <source>
        <dbReference type="ARBA" id="ARBA00004167"/>
    </source>
</evidence>
<dbReference type="PANTHER" id="PTHR21461:SF40">
    <property type="entry name" value="GLYCOSYLTRANSFERASE FAMILY 92 PROTEIN"/>
    <property type="match status" value="1"/>
</dbReference>
<evidence type="ECO:0000256" key="2">
    <source>
        <dbReference type="ARBA" id="ARBA00007647"/>
    </source>
</evidence>
<keyword evidence="10" id="KW-1185">Reference proteome</keyword>
<dbReference type="GO" id="GO:0016757">
    <property type="term" value="F:glycosyltransferase activity"/>
    <property type="evidence" value="ECO:0007669"/>
    <property type="project" value="UniProtKB-UniRule"/>
</dbReference>
<keyword evidence="4 8" id="KW-0808">Transferase</keyword>
<protein>
    <recommendedName>
        <fullName evidence="8">Glycosyltransferase family 92 protein</fullName>
        <ecNumber evidence="8">2.4.1.-</ecNumber>
    </recommendedName>
</protein>
<dbReference type="EC" id="2.4.1.-" evidence="8"/>
<evidence type="ECO:0000256" key="7">
    <source>
        <dbReference type="ARBA" id="ARBA00023136"/>
    </source>
</evidence>
<keyword evidence="7" id="KW-0472">Membrane</keyword>
<dbReference type="Pfam" id="PF01697">
    <property type="entry name" value="Glyco_transf_92"/>
    <property type="match status" value="1"/>
</dbReference>
<evidence type="ECO:0000313" key="9">
    <source>
        <dbReference type="EMBL" id="EYC29168.1"/>
    </source>
</evidence>
<comment type="similarity">
    <text evidence="2 8">Belongs to the glycosyltransferase 92 family.</text>
</comment>
<dbReference type="Proteomes" id="UP000024635">
    <property type="component" value="Unassembled WGS sequence"/>
</dbReference>
<keyword evidence="3 8" id="KW-0328">Glycosyltransferase</keyword>
<evidence type="ECO:0000256" key="3">
    <source>
        <dbReference type="ARBA" id="ARBA00022676"/>
    </source>
</evidence>
<dbReference type="PANTHER" id="PTHR21461">
    <property type="entry name" value="GLYCOSYLTRANSFERASE FAMILY 92 PROTEIN"/>
    <property type="match status" value="1"/>
</dbReference>
<evidence type="ECO:0000313" key="10">
    <source>
        <dbReference type="Proteomes" id="UP000024635"/>
    </source>
</evidence>
<dbReference type="EMBL" id="JARK01001342">
    <property type="protein sequence ID" value="EYC29168.1"/>
    <property type="molecule type" value="Genomic_DNA"/>
</dbReference>
<evidence type="ECO:0000256" key="5">
    <source>
        <dbReference type="ARBA" id="ARBA00022692"/>
    </source>
</evidence>
<dbReference type="GO" id="GO:0016020">
    <property type="term" value="C:membrane"/>
    <property type="evidence" value="ECO:0007669"/>
    <property type="project" value="UniProtKB-SubCell"/>
</dbReference>
<dbReference type="AlphaFoldDB" id="A0A016VQY9"/>
<dbReference type="GO" id="GO:0005737">
    <property type="term" value="C:cytoplasm"/>
    <property type="evidence" value="ECO:0007669"/>
    <property type="project" value="TreeGrafter"/>
</dbReference>
<accession>A0A016VQY9</accession>
<evidence type="ECO:0000256" key="6">
    <source>
        <dbReference type="ARBA" id="ARBA00022989"/>
    </source>
</evidence>
<keyword evidence="5" id="KW-0812">Transmembrane</keyword>
<keyword evidence="6" id="KW-1133">Transmembrane helix</keyword>
<evidence type="ECO:0000256" key="8">
    <source>
        <dbReference type="RuleBase" id="RU366017"/>
    </source>
</evidence>
<evidence type="ECO:0000256" key="4">
    <source>
        <dbReference type="ARBA" id="ARBA00022679"/>
    </source>
</evidence>
<name>A0A016VQY9_9BILA</name>
<comment type="subcellular location">
    <subcellularLocation>
        <location evidence="1">Membrane</location>
        <topology evidence="1">Single-pass membrane protein</topology>
    </subcellularLocation>
</comment>
<reference evidence="10" key="1">
    <citation type="journal article" date="2015" name="Nat. Genet.">
        <title>The genome and transcriptome of the zoonotic hookworm Ancylostoma ceylanicum identify infection-specific gene families.</title>
        <authorList>
            <person name="Schwarz E.M."/>
            <person name="Hu Y."/>
            <person name="Antoshechkin I."/>
            <person name="Miller M.M."/>
            <person name="Sternberg P.W."/>
            <person name="Aroian R.V."/>
        </authorList>
    </citation>
    <scope>NUCLEOTIDE SEQUENCE</scope>
    <source>
        <strain evidence="10">HY135</strain>
    </source>
</reference>